<organism evidence="1 2">
    <name type="scientific">Pistacia integerrima</name>
    <dbReference type="NCBI Taxonomy" id="434235"/>
    <lineage>
        <taxon>Eukaryota</taxon>
        <taxon>Viridiplantae</taxon>
        <taxon>Streptophyta</taxon>
        <taxon>Embryophyta</taxon>
        <taxon>Tracheophyta</taxon>
        <taxon>Spermatophyta</taxon>
        <taxon>Magnoliopsida</taxon>
        <taxon>eudicotyledons</taxon>
        <taxon>Gunneridae</taxon>
        <taxon>Pentapetalae</taxon>
        <taxon>rosids</taxon>
        <taxon>malvids</taxon>
        <taxon>Sapindales</taxon>
        <taxon>Anacardiaceae</taxon>
        <taxon>Pistacia</taxon>
    </lineage>
</organism>
<dbReference type="Proteomes" id="UP001163603">
    <property type="component" value="Chromosome 15"/>
</dbReference>
<keyword evidence="2" id="KW-1185">Reference proteome</keyword>
<name>A0ACC0X339_9ROSI</name>
<evidence type="ECO:0000313" key="2">
    <source>
        <dbReference type="Proteomes" id="UP001163603"/>
    </source>
</evidence>
<dbReference type="EMBL" id="CM047750">
    <property type="protein sequence ID" value="KAJ0007901.1"/>
    <property type="molecule type" value="Genomic_DNA"/>
</dbReference>
<proteinExistence type="predicted"/>
<gene>
    <name evidence="1" type="ORF">Pint_30203</name>
</gene>
<comment type="caution">
    <text evidence="1">The sequence shown here is derived from an EMBL/GenBank/DDBJ whole genome shotgun (WGS) entry which is preliminary data.</text>
</comment>
<reference evidence="2" key="1">
    <citation type="journal article" date="2023" name="G3 (Bethesda)">
        <title>Genome assembly and association tests identify interacting loci associated with vigor, precocity, and sex in interspecific pistachio rootstocks.</title>
        <authorList>
            <person name="Palmer W."/>
            <person name="Jacygrad E."/>
            <person name="Sagayaradj S."/>
            <person name="Cavanaugh K."/>
            <person name="Han R."/>
            <person name="Bertier L."/>
            <person name="Beede B."/>
            <person name="Kafkas S."/>
            <person name="Golino D."/>
            <person name="Preece J."/>
            <person name="Michelmore R."/>
        </authorList>
    </citation>
    <scope>NUCLEOTIDE SEQUENCE [LARGE SCALE GENOMIC DNA]</scope>
</reference>
<evidence type="ECO:0000313" key="1">
    <source>
        <dbReference type="EMBL" id="KAJ0007901.1"/>
    </source>
</evidence>
<accession>A0ACC0X339</accession>
<protein>
    <submittedName>
        <fullName evidence="1">Uncharacterized protein</fullName>
    </submittedName>
</protein>
<sequence>MRLFSHIPLLDKLKNFVAMEVEVKLRLKNSTAHQQLSNLLSPFHKKTLFQENIFFDDKHSKLSSNLAVLRLRFYNLNSHCVLSLKAKPSISNGISRIQELEEPLPVATATECVSKPSLLSKIDSKIMALVKNEYGVGENSEFVCLGGFKNVRGVYEWKGLKLELDETIYGFGTCYEIECESLEPERDKKLIEGFLEENGIEYEYSQVSKFAVFRSGKLPD</sequence>